<dbReference type="GO" id="GO:0004657">
    <property type="term" value="F:proline dehydrogenase activity"/>
    <property type="evidence" value="ECO:0007669"/>
    <property type="project" value="InterPro"/>
</dbReference>
<organism evidence="3 4">
    <name type="scientific">Solitalea longa</name>
    <dbReference type="NCBI Taxonomy" id="2079460"/>
    <lineage>
        <taxon>Bacteria</taxon>
        <taxon>Pseudomonadati</taxon>
        <taxon>Bacteroidota</taxon>
        <taxon>Sphingobacteriia</taxon>
        <taxon>Sphingobacteriales</taxon>
        <taxon>Sphingobacteriaceae</taxon>
        <taxon>Solitalea</taxon>
    </lineage>
</organism>
<dbReference type="OrthoDB" id="1401444at2"/>
<dbReference type="InterPro" id="IPR029041">
    <property type="entry name" value="FAD-linked_oxidoreductase-like"/>
</dbReference>
<dbReference type="PANTHER" id="PTHR13914:SF0">
    <property type="entry name" value="PROLINE DEHYDROGENASE 1, MITOCHONDRIAL"/>
    <property type="match status" value="1"/>
</dbReference>
<accession>A0A2S4ZYR2</accession>
<dbReference type="InterPro" id="IPR015659">
    <property type="entry name" value="Proline_oxidase"/>
</dbReference>
<sequence length="403" mass="46061">MYIWGMIESPTINKPSALSFDNTEIAFSHMSDSELKKAYWLFKVINVNFLVKVGPPLTLFALKLNLPIEGIIRKTIFSHFCGGESIKDCESTINLLAKSKVGTILDYSVEGENNEKAFDETCHEIIATINRATKDHKVPFSVFKVTGLGRLELLEKIQQRASLSARESEEWLRVRSRVDMICHAAFQAGIPVMIDAEETWIQDPIDDVTIEMMQKYNRIDPIVYITYQIYRHDRLALLKKHTQDAESGSYYLGAKLVRGAYMEKERERAAAMGYESPIQPNKEATDRDYDEAVKFCIEHLHRIAFVAGTHNETSCIKLVKLMQEHDIDSHNPKVYFSQLLGMSDNLSFNLAHEKYNVVKYVPYGPVKSVLPYLFRRAQENTAIAGQMGRELGLILKEKKRRGI</sequence>
<feature type="domain" description="Proline dehydrogenase" evidence="2">
    <location>
        <begin position="90"/>
        <end position="387"/>
    </location>
</feature>
<protein>
    <submittedName>
        <fullName evidence="3">Proline dehydrogenase</fullName>
    </submittedName>
</protein>
<keyword evidence="4" id="KW-1185">Reference proteome</keyword>
<keyword evidence="1" id="KW-0560">Oxidoreductase</keyword>
<evidence type="ECO:0000313" key="3">
    <source>
        <dbReference type="EMBL" id="POY35426.1"/>
    </source>
</evidence>
<evidence type="ECO:0000313" key="4">
    <source>
        <dbReference type="Proteomes" id="UP000236893"/>
    </source>
</evidence>
<comment type="caution">
    <text evidence="3">The sequence shown here is derived from an EMBL/GenBank/DDBJ whole genome shotgun (WGS) entry which is preliminary data.</text>
</comment>
<dbReference type="PANTHER" id="PTHR13914">
    <property type="entry name" value="PROLINE OXIDASE"/>
    <property type="match status" value="1"/>
</dbReference>
<dbReference type="SUPFAM" id="SSF51730">
    <property type="entry name" value="FAD-linked oxidoreductase"/>
    <property type="match status" value="1"/>
</dbReference>
<dbReference type="Proteomes" id="UP000236893">
    <property type="component" value="Unassembled WGS sequence"/>
</dbReference>
<dbReference type="GO" id="GO:0010133">
    <property type="term" value="P:L-proline catabolic process to L-glutamate"/>
    <property type="evidence" value="ECO:0007669"/>
    <property type="project" value="TreeGrafter"/>
</dbReference>
<evidence type="ECO:0000259" key="2">
    <source>
        <dbReference type="Pfam" id="PF01619"/>
    </source>
</evidence>
<dbReference type="GO" id="GO:0071949">
    <property type="term" value="F:FAD binding"/>
    <property type="evidence" value="ECO:0007669"/>
    <property type="project" value="TreeGrafter"/>
</dbReference>
<proteinExistence type="predicted"/>
<dbReference type="AlphaFoldDB" id="A0A2S4ZYR2"/>
<reference evidence="3 4" key="1">
    <citation type="submission" date="2018-01" db="EMBL/GenBank/DDBJ databases">
        <authorList>
            <person name="Gaut B.S."/>
            <person name="Morton B.R."/>
            <person name="Clegg M.T."/>
            <person name="Duvall M.R."/>
        </authorList>
    </citation>
    <scope>NUCLEOTIDE SEQUENCE [LARGE SCALE GENOMIC DNA]</scope>
    <source>
        <strain evidence="3 4">HR-AV</strain>
    </source>
</reference>
<dbReference type="Pfam" id="PF01619">
    <property type="entry name" value="Pro_dh"/>
    <property type="match status" value="1"/>
</dbReference>
<gene>
    <name evidence="3" type="ORF">C3K47_15305</name>
</gene>
<evidence type="ECO:0000256" key="1">
    <source>
        <dbReference type="ARBA" id="ARBA00023002"/>
    </source>
</evidence>
<dbReference type="EMBL" id="PQVF01000011">
    <property type="protein sequence ID" value="POY35426.1"/>
    <property type="molecule type" value="Genomic_DNA"/>
</dbReference>
<dbReference type="InterPro" id="IPR002872">
    <property type="entry name" value="Proline_DH_dom"/>
</dbReference>
<name>A0A2S4ZYR2_9SPHI</name>
<dbReference type="Gene3D" id="3.20.20.220">
    <property type="match status" value="1"/>
</dbReference>